<name>A0A517RBZ4_9PLAN</name>
<evidence type="ECO:0000259" key="3">
    <source>
        <dbReference type="PROSITE" id="PS51186"/>
    </source>
</evidence>
<dbReference type="PANTHER" id="PTHR43626">
    <property type="entry name" value="ACYL-COA N-ACYLTRANSFERASE"/>
    <property type="match status" value="1"/>
</dbReference>
<dbReference type="AlphaFoldDB" id="A0A517RBZ4"/>
<reference evidence="4 5" key="1">
    <citation type="submission" date="2019-02" db="EMBL/GenBank/DDBJ databases">
        <title>Deep-cultivation of Planctomycetes and their phenomic and genomic characterization uncovers novel biology.</title>
        <authorList>
            <person name="Wiegand S."/>
            <person name="Jogler M."/>
            <person name="Boedeker C."/>
            <person name="Pinto D."/>
            <person name="Vollmers J."/>
            <person name="Rivas-Marin E."/>
            <person name="Kohn T."/>
            <person name="Peeters S.H."/>
            <person name="Heuer A."/>
            <person name="Rast P."/>
            <person name="Oberbeckmann S."/>
            <person name="Bunk B."/>
            <person name="Jeske O."/>
            <person name="Meyerdierks A."/>
            <person name="Storesund J.E."/>
            <person name="Kallscheuer N."/>
            <person name="Luecker S."/>
            <person name="Lage O.M."/>
            <person name="Pohl T."/>
            <person name="Merkel B.J."/>
            <person name="Hornburger P."/>
            <person name="Mueller R.-W."/>
            <person name="Bruemmer F."/>
            <person name="Labrenz M."/>
            <person name="Spormann A.M."/>
            <person name="Op den Camp H."/>
            <person name="Overmann J."/>
            <person name="Amann R."/>
            <person name="Jetten M.S.M."/>
            <person name="Mascher T."/>
            <person name="Medema M.H."/>
            <person name="Devos D.P."/>
            <person name="Kaster A.-K."/>
            <person name="Ovreas L."/>
            <person name="Rohde M."/>
            <person name="Galperin M.Y."/>
            <person name="Jogler C."/>
        </authorList>
    </citation>
    <scope>NUCLEOTIDE SEQUENCE [LARGE SCALE GENOMIC DNA]</scope>
    <source>
        <strain evidence="4 5">Pan241w</strain>
    </source>
</reference>
<feature type="domain" description="N-acetyltransferase" evidence="3">
    <location>
        <begin position="1"/>
        <end position="143"/>
    </location>
</feature>
<evidence type="ECO:0000313" key="4">
    <source>
        <dbReference type="EMBL" id="QDT41408.1"/>
    </source>
</evidence>
<keyword evidence="2" id="KW-0012">Acyltransferase</keyword>
<organism evidence="4 5">
    <name type="scientific">Gimesia alba</name>
    <dbReference type="NCBI Taxonomy" id="2527973"/>
    <lineage>
        <taxon>Bacteria</taxon>
        <taxon>Pseudomonadati</taxon>
        <taxon>Planctomycetota</taxon>
        <taxon>Planctomycetia</taxon>
        <taxon>Planctomycetales</taxon>
        <taxon>Planctomycetaceae</taxon>
        <taxon>Gimesia</taxon>
    </lineage>
</organism>
<dbReference type="InterPro" id="IPR000182">
    <property type="entry name" value="GNAT_dom"/>
</dbReference>
<evidence type="ECO:0000256" key="1">
    <source>
        <dbReference type="ARBA" id="ARBA00022679"/>
    </source>
</evidence>
<protein>
    <submittedName>
        <fullName evidence="4">Ribosomal-protein-alanine N-acetyltransferase</fullName>
    </submittedName>
</protein>
<dbReference type="CDD" id="cd04301">
    <property type="entry name" value="NAT_SF"/>
    <property type="match status" value="1"/>
</dbReference>
<keyword evidence="5" id="KW-1185">Reference proteome</keyword>
<dbReference type="InterPro" id="IPR045039">
    <property type="entry name" value="NSI-like"/>
</dbReference>
<evidence type="ECO:0000256" key="2">
    <source>
        <dbReference type="ARBA" id="ARBA00023315"/>
    </source>
</evidence>
<dbReference type="GO" id="GO:0005737">
    <property type="term" value="C:cytoplasm"/>
    <property type="evidence" value="ECO:0007669"/>
    <property type="project" value="TreeGrafter"/>
</dbReference>
<keyword evidence="1 4" id="KW-0808">Transferase</keyword>
<dbReference type="OrthoDB" id="9796171at2"/>
<evidence type="ECO:0000313" key="5">
    <source>
        <dbReference type="Proteomes" id="UP000317171"/>
    </source>
</evidence>
<dbReference type="Pfam" id="PF13673">
    <property type="entry name" value="Acetyltransf_10"/>
    <property type="match status" value="1"/>
</dbReference>
<dbReference type="RefSeq" id="WP_145212936.1">
    <property type="nucleotide sequence ID" value="NZ_CP036269.1"/>
</dbReference>
<dbReference type="SUPFAM" id="SSF55729">
    <property type="entry name" value="Acyl-CoA N-acyltransferases (Nat)"/>
    <property type="match status" value="1"/>
</dbReference>
<dbReference type="PROSITE" id="PS51186">
    <property type="entry name" value="GNAT"/>
    <property type="match status" value="1"/>
</dbReference>
<proteinExistence type="predicted"/>
<dbReference type="KEGG" id="gaz:Pan241w_14680"/>
<dbReference type="GO" id="GO:0008080">
    <property type="term" value="F:N-acetyltransferase activity"/>
    <property type="evidence" value="ECO:0007669"/>
    <property type="project" value="InterPro"/>
</dbReference>
<dbReference type="EMBL" id="CP036269">
    <property type="protein sequence ID" value="QDT41408.1"/>
    <property type="molecule type" value="Genomic_DNA"/>
</dbReference>
<dbReference type="InterPro" id="IPR016181">
    <property type="entry name" value="Acyl_CoA_acyltransferase"/>
</dbReference>
<sequence>MKFERIPFRSDRYDQACQLRHELLRRPLGLDLFAEDLAAESAYRHYGMIEEDRVVACALAVPVTPEKAKIRQMAVAVEYQNQGTGRQLLRNMELDLKQQGVKSLELEARSTAVGFYEKLDYKKEGDEFLAVSIPHVKMVKSLVQE</sequence>
<gene>
    <name evidence="4" type="ORF">Pan241w_14680</name>
</gene>
<accession>A0A517RBZ4</accession>
<dbReference type="PANTHER" id="PTHR43626:SF4">
    <property type="entry name" value="GCN5-RELATED N-ACETYLTRANSFERASE 2, CHLOROPLASTIC"/>
    <property type="match status" value="1"/>
</dbReference>
<dbReference type="Gene3D" id="3.40.630.30">
    <property type="match status" value="1"/>
</dbReference>
<dbReference type="Proteomes" id="UP000317171">
    <property type="component" value="Chromosome"/>
</dbReference>